<dbReference type="GO" id="GO:0008270">
    <property type="term" value="F:zinc ion binding"/>
    <property type="evidence" value="ECO:0007669"/>
    <property type="project" value="UniProtKB-KW"/>
</dbReference>
<protein>
    <recommendedName>
        <fullName evidence="7">C2H2-type domain-containing protein</fullName>
    </recommendedName>
</protein>
<dbReference type="PANTHER" id="PTHR23235:SF120">
    <property type="entry name" value="KRUPPEL-LIKE FACTOR 15"/>
    <property type="match status" value="1"/>
</dbReference>
<dbReference type="InParanoid" id="A0A0C3EQ67"/>
<dbReference type="GO" id="GO:0000978">
    <property type="term" value="F:RNA polymerase II cis-regulatory region sequence-specific DNA binding"/>
    <property type="evidence" value="ECO:0007669"/>
    <property type="project" value="TreeGrafter"/>
</dbReference>
<feature type="domain" description="C2H2-type" evidence="7">
    <location>
        <begin position="306"/>
        <end position="335"/>
    </location>
</feature>
<gene>
    <name evidence="8" type="ORF">SCLCIDRAFT_1207253</name>
</gene>
<name>A0A0C3EQ67_9AGAM</name>
<dbReference type="FunFam" id="3.30.160.60:FF:000125">
    <property type="entry name" value="Putative zinc finger protein 143"/>
    <property type="match status" value="1"/>
</dbReference>
<evidence type="ECO:0000256" key="4">
    <source>
        <dbReference type="ARBA" id="ARBA00022833"/>
    </source>
</evidence>
<dbReference type="SMART" id="SM00355">
    <property type="entry name" value="ZnF_C2H2"/>
    <property type="match status" value="2"/>
</dbReference>
<dbReference type="Proteomes" id="UP000053989">
    <property type="component" value="Unassembled WGS sequence"/>
</dbReference>
<dbReference type="PANTHER" id="PTHR23235">
    <property type="entry name" value="KRUEPPEL-LIKE TRANSCRIPTION FACTOR"/>
    <property type="match status" value="1"/>
</dbReference>
<accession>A0A0C3EQ67</accession>
<evidence type="ECO:0000313" key="9">
    <source>
        <dbReference type="Proteomes" id="UP000053989"/>
    </source>
</evidence>
<dbReference type="AlphaFoldDB" id="A0A0C3EQ67"/>
<evidence type="ECO:0000256" key="3">
    <source>
        <dbReference type="ARBA" id="ARBA00022771"/>
    </source>
</evidence>
<evidence type="ECO:0000259" key="7">
    <source>
        <dbReference type="PROSITE" id="PS50157"/>
    </source>
</evidence>
<keyword evidence="9" id="KW-1185">Reference proteome</keyword>
<sequence>MAAMPMLSAPVPRHSIYYGASLVSSCERTCQEQEQREQERLALRVQTHDLREQRTVRPTEVSPVSVFAGLPNAENDTDGEPDVQPFNPHESEFTGGRSTGQLHSGGAEGVLGYAEHLGSATTPSNGVLTDDEDAEAMEDYSVYDGLDEYEVDPMEELDEDDGDGEFLPQRRNTSKGTRLRSRSVAGRNSVRYQPYGVNGATKRTSKSPLISASDLTPEISAGQAAKLRKNARTLPIPVPVPNLTKKSRGRRVPTVQTITTTSRGQRDAALSARIYLCDVSGCGKCFARGEHLKRHIRSIHTHEKPHRCPYPGCGKEFSRHDNLGQHMKVHKDYPKILERMNAAEI</sequence>
<keyword evidence="4" id="KW-0862">Zinc</keyword>
<dbReference type="GO" id="GO:0000981">
    <property type="term" value="F:DNA-binding transcription factor activity, RNA polymerase II-specific"/>
    <property type="evidence" value="ECO:0007669"/>
    <property type="project" value="UniProtKB-ARBA"/>
</dbReference>
<evidence type="ECO:0000256" key="2">
    <source>
        <dbReference type="ARBA" id="ARBA00022737"/>
    </source>
</evidence>
<dbReference type="STRING" id="1036808.A0A0C3EQ67"/>
<reference evidence="8 9" key="1">
    <citation type="submission" date="2014-04" db="EMBL/GenBank/DDBJ databases">
        <authorList>
            <consortium name="DOE Joint Genome Institute"/>
            <person name="Kuo A."/>
            <person name="Kohler A."/>
            <person name="Nagy L.G."/>
            <person name="Floudas D."/>
            <person name="Copeland A."/>
            <person name="Barry K.W."/>
            <person name="Cichocki N."/>
            <person name="Veneault-Fourrey C."/>
            <person name="LaButti K."/>
            <person name="Lindquist E.A."/>
            <person name="Lipzen A."/>
            <person name="Lundell T."/>
            <person name="Morin E."/>
            <person name="Murat C."/>
            <person name="Sun H."/>
            <person name="Tunlid A."/>
            <person name="Henrissat B."/>
            <person name="Grigoriev I.V."/>
            <person name="Hibbett D.S."/>
            <person name="Martin F."/>
            <person name="Nordberg H.P."/>
            <person name="Cantor M.N."/>
            <person name="Hua S.X."/>
        </authorList>
    </citation>
    <scope>NUCLEOTIDE SEQUENCE [LARGE SCALE GENOMIC DNA]</scope>
    <source>
        <strain evidence="8 9">Foug A</strain>
    </source>
</reference>
<dbReference type="Gene3D" id="3.30.160.60">
    <property type="entry name" value="Classic Zinc Finger"/>
    <property type="match status" value="2"/>
</dbReference>
<dbReference type="FunFam" id="3.30.160.60:FF:000100">
    <property type="entry name" value="Zinc finger 45-like"/>
    <property type="match status" value="1"/>
</dbReference>
<dbReference type="InterPro" id="IPR013087">
    <property type="entry name" value="Znf_C2H2_type"/>
</dbReference>
<dbReference type="PROSITE" id="PS00028">
    <property type="entry name" value="ZINC_FINGER_C2H2_1"/>
    <property type="match status" value="2"/>
</dbReference>
<dbReference type="SUPFAM" id="SSF57667">
    <property type="entry name" value="beta-beta-alpha zinc fingers"/>
    <property type="match status" value="1"/>
</dbReference>
<organism evidence="8 9">
    <name type="scientific">Scleroderma citrinum Foug A</name>
    <dbReference type="NCBI Taxonomy" id="1036808"/>
    <lineage>
        <taxon>Eukaryota</taxon>
        <taxon>Fungi</taxon>
        <taxon>Dikarya</taxon>
        <taxon>Basidiomycota</taxon>
        <taxon>Agaricomycotina</taxon>
        <taxon>Agaricomycetes</taxon>
        <taxon>Agaricomycetidae</taxon>
        <taxon>Boletales</taxon>
        <taxon>Sclerodermatineae</taxon>
        <taxon>Sclerodermataceae</taxon>
        <taxon>Scleroderma</taxon>
    </lineage>
</organism>
<dbReference type="Pfam" id="PF00096">
    <property type="entry name" value="zf-C2H2"/>
    <property type="match status" value="2"/>
</dbReference>
<feature type="region of interest" description="Disordered" evidence="6">
    <location>
        <begin position="156"/>
        <end position="185"/>
    </location>
</feature>
<evidence type="ECO:0000256" key="5">
    <source>
        <dbReference type="PROSITE-ProRule" id="PRU00042"/>
    </source>
</evidence>
<dbReference type="PROSITE" id="PS50157">
    <property type="entry name" value="ZINC_FINGER_C2H2_2"/>
    <property type="match status" value="2"/>
</dbReference>
<keyword evidence="3 5" id="KW-0863">Zinc-finger</keyword>
<feature type="domain" description="C2H2-type" evidence="7">
    <location>
        <begin position="275"/>
        <end position="305"/>
    </location>
</feature>
<evidence type="ECO:0000313" key="8">
    <source>
        <dbReference type="EMBL" id="KIM69991.1"/>
    </source>
</evidence>
<evidence type="ECO:0000256" key="6">
    <source>
        <dbReference type="SAM" id="MobiDB-lite"/>
    </source>
</evidence>
<keyword evidence="2" id="KW-0677">Repeat</keyword>
<keyword evidence="1" id="KW-0479">Metal-binding</keyword>
<dbReference type="EMBL" id="KN822005">
    <property type="protein sequence ID" value="KIM69991.1"/>
    <property type="molecule type" value="Genomic_DNA"/>
</dbReference>
<proteinExistence type="predicted"/>
<dbReference type="HOGENOM" id="CLU_804506_0_0_1"/>
<dbReference type="InterPro" id="IPR036236">
    <property type="entry name" value="Znf_C2H2_sf"/>
</dbReference>
<reference evidence="9" key="2">
    <citation type="submission" date="2015-01" db="EMBL/GenBank/DDBJ databases">
        <title>Evolutionary Origins and Diversification of the Mycorrhizal Mutualists.</title>
        <authorList>
            <consortium name="DOE Joint Genome Institute"/>
            <consortium name="Mycorrhizal Genomics Consortium"/>
            <person name="Kohler A."/>
            <person name="Kuo A."/>
            <person name="Nagy L.G."/>
            <person name="Floudas D."/>
            <person name="Copeland A."/>
            <person name="Barry K.W."/>
            <person name="Cichocki N."/>
            <person name="Veneault-Fourrey C."/>
            <person name="LaButti K."/>
            <person name="Lindquist E.A."/>
            <person name="Lipzen A."/>
            <person name="Lundell T."/>
            <person name="Morin E."/>
            <person name="Murat C."/>
            <person name="Riley R."/>
            <person name="Ohm R."/>
            <person name="Sun H."/>
            <person name="Tunlid A."/>
            <person name="Henrissat B."/>
            <person name="Grigoriev I.V."/>
            <person name="Hibbett D.S."/>
            <person name="Martin F."/>
        </authorList>
    </citation>
    <scope>NUCLEOTIDE SEQUENCE [LARGE SCALE GENOMIC DNA]</scope>
    <source>
        <strain evidence="9">Foug A</strain>
    </source>
</reference>
<dbReference type="OrthoDB" id="6365676at2759"/>
<evidence type="ECO:0000256" key="1">
    <source>
        <dbReference type="ARBA" id="ARBA00022723"/>
    </source>
</evidence>